<reference evidence="3 4" key="1">
    <citation type="submission" date="2024-02" db="EMBL/GenBank/DDBJ databases">
        <title>De novo assembly and annotation of 12 fungi associated with fruit tree decline syndrome in Ontario, Canada.</title>
        <authorList>
            <person name="Sulman M."/>
            <person name="Ellouze W."/>
            <person name="Ilyukhin E."/>
        </authorList>
    </citation>
    <scope>NUCLEOTIDE SEQUENCE [LARGE SCALE GENOMIC DNA]</scope>
    <source>
        <strain evidence="3 4">M11/M66-122</strain>
    </source>
</reference>
<evidence type="ECO:0000256" key="1">
    <source>
        <dbReference type="SAM" id="MobiDB-lite"/>
    </source>
</evidence>
<feature type="region of interest" description="Disordered" evidence="1">
    <location>
        <begin position="77"/>
        <end position="119"/>
    </location>
</feature>
<name>A0AAN9UVP7_9PEZI</name>
<organism evidence="3 4">
    <name type="scientific">Diatrype stigma</name>
    <dbReference type="NCBI Taxonomy" id="117547"/>
    <lineage>
        <taxon>Eukaryota</taxon>
        <taxon>Fungi</taxon>
        <taxon>Dikarya</taxon>
        <taxon>Ascomycota</taxon>
        <taxon>Pezizomycotina</taxon>
        <taxon>Sordariomycetes</taxon>
        <taxon>Xylariomycetidae</taxon>
        <taxon>Xylariales</taxon>
        <taxon>Diatrypaceae</taxon>
        <taxon>Diatrype</taxon>
    </lineage>
</organism>
<feature type="compositionally biased region" description="Basic and acidic residues" evidence="1">
    <location>
        <begin position="90"/>
        <end position="101"/>
    </location>
</feature>
<feature type="domain" description="Molybdenum cofactor sulfurase middle" evidence="2">
    <location>
        <begin position="2"/>
        <end position="82"/>
    </location>
</feature>
<dbReference type="EMBL" id="JAKJXP020000023">
    <property type="protein sequence ID" value="KAK7754057.1"/>
    <property type="molecule type" value="Genomic_DNA"/>
</dbReference>
<evidence type="ECO:0000259" key="2">
    <source>
        <dbReference type="Pfam" id="PF03476"/>
    </source>
</evidence>
<evidence type="ECO:0000313" key="4">
    <source>
        <dbReference type="Proteomes" id="UP001320420"/>
    </source>
</evidence>
<dbReference type="SUPFAM" id="SSF141673">
    <property type="entry name" value="MOSC N-terminal domain-like"/>
    <property type="match status" value="2"/>
</dbReference>
<dbReference type="InterPro" id="IPR005303">
    <property type="entry name" value="MOCOS_middle"/>
</dbReference>
<evidence type="ECO:0000313" key="3">
    <source>
        <dbReference type="EMBL" id="KAK7754057.1"/>
    </source>
</evidence>
<accession>A0AAN9UVP7</accession>
<proteinExistence type="predicted"/>
<gene>
    <name evidence="3" type="ORF">SLS62_003903</name>
</gene>
<protein>
    <recommendedName>
        <fullName evidence="2">Molybdenum cofactor sulfurase middle domain-containing protein</fullName>
    </recommendedName>
</protein>
<sequence length="178" mass="20430">MKITELYIYPIKSLRPCSVSRMRLGPEGPEHDRRFMLLRVDDADAGRYTNVQVYSFPECALFDQEIDGDDVVVTYRTPKGQEEGELGEAEGEREKEREGNGKRKTKQQPHRVVLSAEEQQRPALRVPLKPSTRDRETVEVKLFGAAATAYRMGEEPYDSWFSARLGYRVVLVYIGDSR</sequence>
<comment type="caution">
    <text evidence="3">The sequence shown here is derived from an EMBL/GenBank/DDBJ whole genome shotgun (WGS) entry which is preliminary data.</text>
</comment>
<dbReference type="Proteomes" id="UP001320420">
    <property type="component" value="Unassembled WGS sequence"/>
</dbReference>
<dbReference type="AlphaFoldDB" id="A0AAN9UVP7"/>
<dbReference type="Pfam" id="PF03476">
    <property type="entry name" value="MOSC_N"/>
    <property type="match status" value="1"/>
</dbReference>
<keyword evidence="4" id="KW-1185">Reference proteome</keyword>